<evidence type="ECO:0000256" key="9">
    <source>
        <dbReference type="ARBA" id="ARBA00022737"/>
    </source>
</evidence>
<feature type="region of interest" description="Disordered" evidence="20">
    <location>
        <begin position="746"/>
        <end position="768"/>
    </location>
</feature>
<dbReference type="Gramene" id="QL11p052170:mrna">
    <property type="protein sequence ID" value="QL11p052170:mrna"/>
    <property type="gene ID" value="QL11p052170"/>
</dbReference>
<dbReference type="Gene3D" id="3.80.10.10">
    <property type="entry name" value="Ribonuclease Inhibitor"/>
    <property type="match status" value="1"/>
</dbReference>
<feature type="binding site" evidence="19">
    <location>
        <position position="384"/>
    </location>
    <ligand>
        <name>ATP</name>
        <dbReference type="ChEBI" id="CHEBI:30616"/>
    </ligand>
</feature>
<evidence type="ECO:0000256" key="17">
    <source>
        <dbReference type="ARBA" id="ARBA00047899"/>
    </source>
</evidence>
<keyword evidence="9" id="KW-0677">Repeat</keyword>
<dbReference type="PANTHER" id="PTHR48006:SF66">
    <property type="entry name" value="PROTEIN KINASE DOMAIN-CONTAINING PROTEIN"/>
    <property type="match status" value="1"/>
</dbReference>
<dbReference type="CDD" id="cd14066">
    <property type="entry name" value="STKc_IRAK"/>
    <property type="match status" value="1"/>
</dbReference>
<keyword evidence="10 19" id="KW-0547">Nucleotide-binding</keyword>
<feature type="compositionally biased region" description="Polar residues" evidence="20">
    <location>
        <begin position="757"/>
        <end position="768"/>
    </location>
</feature>
<name>A0A7N2N0J0_QUELO</name>
<dbReference type="PROSITE" id="PS00107">
    <property type="entry name" value="PROTEIN_KINASE_ATP"/>
    <property type="match status" value="1"/>
</dbReference>
<comment type="catalytic activity">
    <reaction evidence="17">
        <text>L-threonyl-[protein] + ATP = O-phospho-L-threonyl-[protein] + ADP + H(+)</text>
        <dbReference type="Rhea" id="RHEA:46608"/>
        <dbReference type="Rhea" id="RHEA-COMP:11060"/>
        <dbReference type="Rhea" id="RHEA-COMP:11605"/>
        <dbReference type="ChEBI" id="CHEBI:15378"/>
        <dbReference type="ChEBI" id="CHEBI:30013"/>
        <dbReference type="ChEBI" id="CHEBI:30616"/>
        <dbReference type="ChEBI" id="CHEBI:61977"/>
        <dbReference type="ChEBI" id="CHEBI:456216"/>
        <dbReference type="EC" id="2.7.11.1"/>
    </reaction>
</comment>
<keyword evidence="14 21" id="KW-0472">Membrane</keyword>
<dbReference type="EnsemblPlants" id="QL11p052170:mrna">
    <property type="protein sequence ID" value="QL11p052170:mrna"/>
    <property type="gene ID" value="QL11p052170"/>
</dbReference>
<proteinExistence type="predicted"/>
<evidence type="ECO:0000256" key="8">
    <source>
        <dbReference type="ARBA" id="ARBA00022729"/>
    </source>
</evidence>
<keyword evidence="12 19" id="KW-0067">ATP-binding</keyword>
<sequence length="768" mass="86222">MASDLSFNRLDGIIPYFGGLTDLTYLCLTSNLLTGFVPDWIMSRDSKYQIDLSYNNLLERPLPTCPDNINFFKSFSGRDKLTLHECLDESPCSKDWYSVHINCGGKATTIGNIKYEEDVDPAGAAKYVRVSENWGFSSSGRFWGINTSANDYIANNVSILRMNESELYTSARVSPLSITYYARCLANGPYKVKLHFAEIVIRDNRSFSSVARRIFDIYVQENLVLKNFDIKNSAQGVDKEVVKEFEANVTTKILMIRFYWAGKGTTAAPKRGIYGPLISAISVEADFSLPDDGKIKISIVVGAVVVVLLLIFMILRIFWWKGCLGGRISQENELKGLDLQTGFFTYRQIKVATNNFNAANKIGEGGFGSVYKGILFDGTVIAVKQLSSKSKQGSREFVNEIGIISGLQHPNLVRLYGCCIEGKQLLLVYEYMENNSLAHALFGPADGRLKLDWPTRQKICVGIARGLSFLHEESTIKIVHRDIKSTNVLLDQDLNPEISDFGLAKLDEEENTHISTRIAGTIGYMAPEYALWGYLTYKADVYSFGVVALEIVARKNNIKYRPNENFVSLLDWWTCKQPYRNPLLGLMKQVAASSIPENFDCHQPETGEYQDPVLKEPYGPYEIKLLLEIEINGAECLRASFFIIAFVLQQKGNLMELVDAELGLEFDKEEVLRMIKVALLCTNPSPALRPTMTSVVSMLEGKRVVDELAWDPSIYGHEWSFGAFRDQFGQNPRPSSMETHSLIQLSNTTRNSSSSSAQDLYSINLDSR</sequence>
<evidence type="ECO:0000256" key="19">
    <source>
        <dbReference type="PROSITE-ProRule" id="PRU10141"/>
    </source>
</evidence>
<dbReference type="Gene3D" id="2.60.120.430">
    <property type="entry name" value="Galactose-binding lectin"/>
    <property type="match status" value="1"/>
</dbReference>
<keyword evidence="24" id="KW-1185">Reference proteome</keyword>
<evidence type="ECO:0000256" key="7">
    <source>
        <dbReference type="ARBA" id="ARBA00022692"/>
    </source>
</evidence>
<dbReference type="InterPro" id="IPR000719">
    <property type="entry name" value="Prot_kinase_dom"/>
</dbReference>
<protein>
    <recommendedName>
        <fullName evidence="2">non-specific serine/threonine protein kinase</fullName>
        <ecNumber evidence="2">2.7.11.1</ecNumber>
    </recommendedName>
</protein>
<keyword evidence="4" id="KW-0597">Phosphoprotein</keyword>
<comment type="catalytic activity">
    <reaction evidence="18">
        <text>L-seryl-[protein] + ATP = O-phospho-L-seryl-[protein] + ADP + H(+)</text>
        <dbReference type="Rhea" id="RHEA:17989"/>
        <dbReference type="Rhea" id="RHEA-COMP:9863"/>
        <dbReference type="Rhea" id="RHEA-COMP:11604"/>
        <dbReference type="ChEBI" id="CHEBI:15378"/>
        <dbReference type="ChEBI" id="CHEBI:29999"/>
        <dbReference type="ChEBI" id="CHEBI:30616"/>
        <dbReference type="ChEBI" id="CHEBI:83421"/>
        <dbReference type="ChEBI" id="CHEBI:456216"/>
        <dbReference type="EC" id="2.7.11.1"/>
    </reaction>
</comment>
<evidence type="ECO:0000256" key="16">
    <source>
        <dbReference type="ARBA" id="ARBA00023180"/>
    </source>
</evidence>
<reference evidence="23 24" key="1">
    <citation type="journal article" date="2016" name="G3 (Bethesda)">
        <title>First Draft Assembly and Annotation of the Genome of a California Endemic Oak Quercus lobata Nee (Fagaceae).</title>
        <authorList>
            <person name="Sork V.L."/>
            <person name="Fitz-Gibbon S.T."/>
            <person name="Puiu D."/>
            <person name="Crepeau M."/>
            <person name="Gugger P.F."/>
            <person name="Sherman R."/>
            <person name="Stevens K."/>
            <person name="Langley C.H."/>
            <person name="Pellegrini M."/>
            <person name="Salzberg S.L."/>
        </authorList>
    </citation>
    <scope>NUCLEOTIDE SEQUENCE [LARGE SCALE GENOMIC DNA]</scope>
    <source>
        <strain evidence="23 24">cv. SW786</strain>
    </source>
</reference>
<dbReference type="InterPro" id="IPR008271">
    <property type="entry name" value="Ser/Thr_kinase_AS"/>
</dbReference>
<dbReference type="FunFam" id="1.10.510.10:FF:000044">
    <property type="entry name" value="Putative LRR receptor-like serine/threonine-protein kinase"/>
    <property type="match status" value="1"/>
</dbReference>
<dbReference type="InterPro" id="IPR011009">
    <property type="entry name" value="Kinase-like_dom_sf"/>
</dbReference>
<keyword evidence="5" id="KW-0433">Leucine-rich repeat</keyword>
<feature type="compositionally biased region" description="Low complexity" evidence="20">
    <location>
        <begin position="746"/>
        <end position="756"/>
    </location>
</feature>
<dbReference type="Pfam" id="PF11721">
    <property type="entry name" value="Malectin"/>
    <property type="match status" value="1"/>
</dbReference>
<evidence type="ECO:0000259" key="22">
    <source>
        <dbReference type="PROSITE" id="PS50011"/>
    </source>
</evidence>
<evidence type="ECO:0000256" key="10">
    <source>
        <dbReference type="ARBA" id="ARBA00022741"/>
    </source>
</evidence>
<evidence type="ECO:0000256" key="14">
    <source>
        <dbReference type="ARBA" id="ARBA00023136"/>
    </source>
</evidence>
<keyword evidence="16" id="KW-0325">Glycoprotein</keyword>
<keyword evidence="8" id="KW-0732">Signal</keyword>
<dbReference type="GO" id="GO:0016020">
    <property type="term" value="C:membrane"/>
    <property type="evidence" value="ECO:0007669"/>
    <property type="project" value="UniProtKB-SubCell"/>
</dbReference>
<evidence type="ECO:0000256" key="2">
    <source>
        <dbReference type="ARBA" id="ARBA00012513"/>
    </source>
</evidence>
<dbReference type="InterPro" id="IPR021720">
    <property type="entry name" value="Malectin_dom"/>
</dbReference>
<dbReference type="InterPro" id="IPR032675">
    <property type="entry name" value="LRR_dom_sf"/>
</dbReference>
<dbReference type="EC" id="2.7.11.1" evidence="2"/>
<dbReference type="PANTHER" id="PTHR48006">
    <property type="entry name" value="LEUCINE-RICH REPEAT-CONTAINING PROTEIN DDB_G0281931-RELATED"/>
    <property type="match status" value="1"/>
</dbReference>
<evidence type="ECO:0000256" key="4">
    <source>
        <dbReference type="ARBA" id="ARBA00022553"/>
    </source>
</evidence>
<dbReference type="SUPFAM" id="SSF52058">
    <property type="entry name" value="L domain-like"/>
    <property type="match status" value="1"/>
</dbReference>
<evidence type="ECO:0000256" key="12">
    <source>
        <dbReference type="ARBA" id="ARBA00022840"/>
    </source>
</evidence>
<evidence type="ECO:0000256" key="20">
    <source>
        <dbReference type="SAM" id="MobiDB-lite"/>
    </source>
</evidence>
<evidence type="ECO:0000313" key="23">
    <source>
        <dbReference type="EnsemblPlants" id="QL11p052170:mrna"/>
    </source>
</evidence>
<evidence type="ECO:0000256" key="1">
    <source>
        <dbReference type="ARBA" id="ARBA00004479"/>
    </source>
</evidence>
<dbReference type="FunFam" id="2.60.120.430:FF:000004">
    <property type="entry name" value="Putative leucine-rich repeat receptor-like serine/threonine-protein kinase"/>
    <property type="match status" value="1"/>
</dbReference>
<dbReference type="FunFam" id="3.30.200.20:FF:000217">
    <property type="entry name" value="probable LRR receptor-like serine/threonine-protein kinase At1g53430"/>
    <property type="match status" value="1"/>
</dbReference>
<dbReference type="Pfam" id="PF07714">
    <property type="entry name" value="PK_Tyr_Ser-Thr"/>
    <property type="match status" value="1"/>
</dbReference>
<keyword evidence="13 21" id="KW-1133">Transmembrane helix</keyword>
<evidence type="ECO:0000256" key="18">
    <source>
        <dbReference type="ARBA" id="ARBA00048679"/>
    </source>
</evidence>
<dbReference type="SMART" id="SM00220">
    <property type="entry name" value="S_TKc"/>
    <property type="match status" value="1"/>
</dbReference>
<comment type="subcellular location">
    <subcellularLocation>
        <location evidence="1">Membrane</location>
        <topology evidence="1">Single-pass type I membrane protein</topology>
    </subcellularLocation>
</comment>
<keyword evidence="6" id="KW-0808">Transferase</keyword>
<feature type="transmembrane region" description="Helical" evidence="21">
    <location>
        <begin position="297"/>
        <end position="320"/>
    </location>
</feature>
<evidence type="ECO:0000256" key="3">
    <source>
        <dbReference type="ARBA" id="ARBA00022527"/>
    </source>
</evidence>
<reference evidence="23" key="2">
    <citation type="submission" date="2021-01" db="UniProtKB">
        <authorList>
            <consortium name="EnsemblPlants"/>
        </authorList>
    </citation>
    <scope>IDENTIFICATION</scope>
</reference>
<dbReference type="Gene3D" id="3.30.200.20">
    <property type="entry name" value="Phosphorylase Kinase, domain 1"/>
    <property type="match status" value="1"/>
</dbReference>
<evidence type="ECO:0000313" key="24">
    <source>
        <dbReference type="Proteomes" id="UP000594261"/>
    </source>
</evidence>
<dbReference type="PROSITE" id="PS00108">
    <property type="entry name" value="PROTEIN_KINASE_ST"/>
    <property type="match status" value="1"/>
</dbReference>
<dbReference type="Proteomes" id="UP000594261">
    <property type="component" value="Chromosome 11"/>
</dbReference>
<keyword evidence="7 21" id="KW-0812">Transmembrane</keyword>
<dbReference type="InterPro" id="IPR017441">
    <property type="entry name" value="Protein_kinase_ATP_BS"/>
</dbReference>
<dbReference type="AlphaFoldDB" id="A0A7N2N0J0"/>
<dbReference type="SUPFAM" id="SSF56112">
    <property type="entry name" value="Protein kinase-like (PK-like)"/>
    <property type="match status" value="1"/>
</dbReference>
<evidence type="ECO:0000256" key="21">
    <source>
        <dbReference type="SAM" id="Phobius"/>
    </source>
</evidence>
<accession>A0A7N2N0J0</accession>
<dbReference type="EMBL" id="LRBV02000011">
    <property type="status" value="NOT_ANNOTATED_CDS"/>
    <property type="molecule type" value="Genomic_DNA"/>
</dbReference>
<dbReference type="Gene3D" id="1.10.510.10">
    <property type="entry name" value="Transferase(Phosphotransferase) domain 1"/>
    <property type="match status" value="1"/>
</dbReference>
<keyword evidence="3" id="KW-0723">Serine/threonine-protein kinase</keyword>
<keyword evidence="11" id="KW-0418">Kinase</keyword>
<dbReference type="InterPro" id="IPR001245">
    <property type="entry name" value="Ser-Thr/Tyr_kinase_cat_dom"/>
</dbReference>
<evidence type="ECO:0000256" key="15">
    <source>
        <dbReference type="ARBA" id="ARBA00023170"/>
    </source>
</evidence>
<evidence type="ECO:0000256" key="6">
    <source>
        <dbReference type="ARBA" id="ARBA00022679"/>
    </source>
</evidence>
<evidence type="ECO:0000256" key="11">
    <source>
        <dbReference type="ARBA" id="ARBA00022777"/>
    </source>
</evidence>
<evidence type="ECO:0000256" key="13">
    <source>
        <dbReference type="ARBA" id="ARBA00022989"/>
    </source>
</evidence>
<feature type="domain" description="Protein kinase" evidence="22">
    <location>
        <begin position="356"/>
        <end position="720"/>
    </location>
</feature>
<dbReference type="GO" id="GO:0005524">
    <property type="term" value="F:ATP binding"/>
    <property type="evidence" value="ECO:0007669"/>
    <property type="project" value="UniProtKB-UniRule"/>
</dbReference>
<dbReference type="InParanoid" id="A0A7N2N0J0"/>
<dbReference type="GO" id="GO:0004674">
    <property type="term" value="F:protein serine/threonine kinase activity"/>
    <property type="evidence" value="ECO:0007669"/>
    <property type="project" value="UniProtKB-KW"/>
</dbReference>
<evidence type="ECO:0000256" key="5">
    <source>
        <dbReference type="ARBA" id="ARBA00022614"/>
    </source>
</evidence>
<organism evidence="23 24">
    <name type="scientific">Quercus lobata</name>
    <name type="common">Valley oak</name>
    <dbReference type="NCBI Taxonomy" id="97700"/>
    <lineage>
        <taxon>Eukaryota</taxon>
        <taxon>Viridiplantae</taxon>
        <taxon>Streptophyta</taxon>
        <taxon>Embryophyta</taxon>
        <taxon>Tracheophyta</taxon>
        <taxon>Spermatophyta</taxon>
        <taxon>Magnoliopsida</taxon>
        <taxon>eudicotyledons</taxon>
        <taxon>Gunneridae</taxon>
        <taxon>Pentapetalae</taxon>
        <taxon>rosids</taxon>
        <taxon>fabids</taxon>
        <taxon>Fagales</taxon>
        <taxon>Fagaceae</taxon>
        <taxon>Quercus</taxon>
    </lineage>
</organism>
<dbReference type="InterPro" id="IPR051824">
    <property type="entry name" value="LRR_Rcpt-Like_S/T_Kinase"/>
</dbReference>
<dbReference type="PROSITE" id="PS50011">
    <property type="entry name" value="PROTEIN_KINASE_DOM"/>
    <property type="match status" value="1"/>
</dbReference>
<keyword evidence="15" id="KW-0675">Receptor</keyword>